<dbReference type="PANTHER" id="PTHR17985:SF8">
    <property type="entry name" value="TRANSPORT AND GOLGI ORGANIZATION PROTEIN 2 HOMOLOG"/>
    <property type="match status" value="1"/>
</dbReference>
<dbReference type="PANTHER" id="PTHR17985">
    <property type="entry name" value="SER/THR-RICH PROTEIN T10 IN DGCR REGION"/>
    <property type="match status" value="1"/>
</dbReference>
<dbReference type="RefSeq" id="WP_108022931.1">
    <property type="nucleotide sequence ID" value="NZ_QBKR01000009.1"/>
</dbReference>
<reference evidence="1 2" key="1">
    <citation type="submission" date="2018-04" db="EMBL/GenBank/DDBJ databases">
        <title>Genomic Encyclopedia of Archaeal and Bacterial Type Strains, Phase II (KMG-II): from individual species to whole genera.</title>
        <authorList>
            <person name="Goeker M."/>
        </authorList>
    </citation>
    <scope>NUCLEOTIDE SEQUENCE [LARGE SCALE GENOMIC DNA]</scope>
    <source>
        <strain evidence="1 2">DSM 45787</strain>
    </source>
</reference>
<comment type="caution">
    <text evidence="1">The sequence shown here is derived from an EMBL/GenBank/DDBJ whole genome shotgun (WGS) entry which is preliminary data.</text>
</comment>
<dbReference type="OrthoDB" id="4380123at2"/>
<organism evidence="1 2">
    <name type="scientific">Melghirimyces profundicolus</name>
    <dbReference type="NCBI Taxonomy" id="1242148"/>
    <lineage>
        <taxon>Bacteria</taxon>
        <taxon>Bacillati</taxon>
        <taxon>Bacillota</taxon>
        <taxon>Bacilli</taxon>
        <taxon>Bacillales</taxon>
        <taxon>Thermoactinomycetaceae</taxon>
        <taxon>Melghirimyces</taxon>
    </lineage>
</organism>
<sequence length="253" mass="28367">MCLILLALRVRPEIPLIVAANRDEFLDRPTDPARFWPDAPRILAGRDRVGGGTWLGVTREGRFAALTNYRDPSEPRSGKESRGRLVRDYLADDFLPVEYLRRVAEERDRYPGFNLLVGNPGELWYYSNRADWITPVKPGIHGVSNAFLNTPWTKVVRGKQGLSDGLNGRLRDCLFDVLADSEPAPDGELPDTGVGLELERGLSPVRIDLPGYGTRSSTVLTVKNDGEVTFVERTFSGDQVVESSFRFFIEDEK</sequence>
<dbReference type="EMBL" id="QBKR01000009">
    <property type="protein sequence ID" value="PTX60272.1"/>
    <property type="molecule type" value="Genomic_DNA"/>
</dbReference>
<protein>
    <submittedName>
        <fullName evidence="1">Uncharacterized protein with NRDE domain</fullName>
    </submittedName>
</protein>
<gene>
    <name evidence="1" type="ORF">C8P63_10936</name>
</gene>
<proteinExistence type="predicted"/>
<accession>A0A2T6BW13</accession>
<dbReference type="AlphaFoldDB" id="A0A2T6BW13"/>
<dbReference type="InterPro" id="IPR008551">
    <property type="entry name" value="TANGO2"/>
</dbReference>
<dbReference type="Proteomes" id="UP000244240">
    <property type="component" value="Unassembled WGS sequence"/>
</dbReference>
<evidence type="ECO:0000313" key="1">
    <source>
        <dbReference type="EMBL" id="PTX60272.1"/>
    </source>
</evidence>
<name>A0A2T6BW13_9BACL</name>
<dbReference type="Pfam" id="PF05742">
    <property type="entry name" value="TANGO2"/>
    <property type="match status" value="1"/>
</dbReference>
<keyword evidence="2" id="KW-1185">Reference proteome</keyword>
<evidence type="ECO:0000313" key="2">
    <source>
        <dbReference type="Proteomes" id="UP000244240"/>
    </source>
</evidence>